<dbReference type="CDD" id="cd02961">
    <property type="entry name" value="PDI_a_family"/>
    <property type="match status" value="1"/>
</dbReference>
<name>A0A433TB84_ELYCH</name>
<reference evidence="3 4" key="1">
    <citation type="submission" date="2019-01" db="EMBL/GenBank/DDBJ databases">
        <title>A draft genome assembly of the solar-powered sea slug Elysia chlorotica.</title>
        <authorList>
            <person name="Cai H."/>
            <person name="Li Q."/>
            <person name="Fang X."/>
            <person name="Li J."/>
            <person name="Curtis N.E."/>
            <person name="Altenburger A."/>
            <person name="Shibata T."/>
            <person name="Feng M."/>
            <person name="Maeda T."/>
            <person name="Schwartz J.A."/>
            <person name="Shigenobu S."/>
            <person name="Lundholm N."/>
            <person name="Nishiyama T."/>
            <person name="Yang H."/>
            <person name="Hasebe M."/>
            <person name="Li S."/>
            <person name="Pierce S.K."/>
            <person name="Wang J."/>
        </authorList>
    </citation>
    <scope>NUCLEOTIDE SEQUENCE [LARGE SCALE GENOMIC DNA]</scope>
    <source>
        <strain evidence="3">EC2010</strain>
        <tissue evidence="3">Whole organism of an adult</tissue>
    </source>
</reference>
<comment type="caution">
    <text evidence="3">The sequence shown here is derived from an EMBL/GenBank/DDBJ whole genome shotgun (WGS) entry which is preliminary data.</text>
</comment>
<protein>
    <recommendedName>
        <fullName evidence="2">Thioredoxin domain-containing protein</fullName>
    </recommendedName>
</protein>
<dbReference type="GO" id="GO:0005783">
    <property type="term" value="C:endoplasmic reticulum"/>
    <property type="evidence" value="ECO:0007669"/>
    <property type="project" value="TreeGrafter"/>
</dbReference>
<organism evidence="3 4">
    <name type="scientific">Elysia chlorotica</name>
    <name type="common">Eastern emerald elysia</name>
    <name type="synonym">Sea slug</name>
    <dbReference type="NCBI Taxonomy" id="188477"/>
    <lineage>
        <taxon>Eukaryota</taxon>
        <taxon>Metazoa</taxon>
        <taxon>Spiralia</taxon>
        <taxon>Lophotrochozoa</taxon>
        <taxon>Mollusca</taxon>
        <taxon>Gastropoda</taxon>
        <taxon>Heterobranchia</taxon>
        <taxon>Euthyneura</taxon>
        <taxon>Panpulmonata</taxon>
        <taxon>Sacoglossa</taxon>
        <taxon>Placobranchoidea</taxon>
        <taxon>Plakobranchidae</taxon>
        <taxon>Elysia</taxon>
    </lineage>
</organism>
<dbReference type="PANTHER" id="PTHR45672">
    <property type="entry name" value="PROTEIN DISULFIDE-ISOMERASE C17H9.14C-RELATED"/>
    <property type="match status" value="1"/>
</dbReference>
<sequence length="155" mass="17804">MSRGKEPEKKRKSGKGRHDPFVGSKSVEGLDPKNYDDFLTEKDITMVMYYDANEPQCEWSKKHFLKAAKTTHRENHGYAAVDCVREADLCAQEGIVSLPTFKLFIGTQLVDTYTKPQQMTYITIKNFMETMKIVPEVPPCVRPCDKEKNVCYSKK</sequence>
<evidence type="ECO:0000313" key="3">
    <source>
        <dbReference type="EMBL" id="RUS78852.1"/>
    </source>
</evidence>
<evidence type="ECO:0000259" key="2">
    <source>
        <dbReference type="Pfam" id="PF00085"/>
    </source>
</evidence>
<feature type="region of interest" description="Disordered" evidence="1">
    <location>
        <begin position="1"/>
        <end position="28"/>
    </location>
</feature>
<dbReference type="EMBL" id="RQTK01000486">
    <property type="protein sequence ID" value="RUS78852.1"/>
    <property type="molecule type" value="Genomic_DNA"/>
</dbReference>
<proteinExistence type="predicted"/>
<dbReference type="AlphaFoldDB" id="A0A433TB84"/>
<dbReference type="InterPro" id="IPR013766">
    <property type="entry name" value="Thioredoxin_domain"/>
</dbReference>
<dbReference type="OrthoDB" id="72053at2759"/>
<dbReference type="PANTHER" id="PTHR45672:SF2">
    <property type="entry name" value="PROTEIN DISULFIDE-ISOMERASE A5"/>
    <property type="match status" value="1"/>
</dbReference>
<dbReference type="InterPro" id="IPR036249">
    <property type="entry name" value="Thioredoxin-like_sf"/>
</dbReference>
<dbReference type="GO" id="GO:0003756">
    <property type="term" value="F:protein disulfide isomerase activity"/>
    <property type="evidence" value="ECO:0007669"/>
    <property type="project" value="TreeGrafter"/>
</dbReference>
<dbReference type="InterPro" id="IPR051063">
    <property type="entry name" value="PDI"/>
</dbReference>
<dbReference type="GO" id="GO:0006457">
    <property type="term" value="P:protein folding"/>
    <property type="evidence" value="ECO:0007669"/>
    <property type="project" value="TreeGrafter"/>
</dbReference>
<dbReference type="Proteomes" id="UP000271974">
    <property type="component" value="Unassembled WGS sequence"/>
</dbReference>
<keyword evidence="4" id="KW-1185">Reference proteome</keyword>
<gene>
    <name evidence="3" type="ORF">EGW08_013394</name>
</gene>
<evidence type="ECO:0000256" key="1">
    <source>
        <dbReference type="SAM" id="MobiDB-lite"/>
    </source>
</evidence>
<feature type="domain" description="Thioredoxin" evidence="2">
    <location>
        <begin position="29"/>
        <end position="120"/>
    </location>
</feature>
<dbReference type="SUPFAM" id="SSF52833">
    <property type="entry name" value="Thioredoxin-like"/>
    <property type="match status" value="1"/>
</dbReference>
<evidence type="ECO:0000313" key="4">
    <source>
        <dbReference type="Proteomes" id="UP000271974"/>
    </source>
</evidence>
<dbReference type="Gene3D" id="3.40.30.10">
    <property type="entry name" value="Glutaredoxin"/>
    <property type="match status" value="1"/>
</dbReference>
<accession>A0A433TB84</accession>
<dbReference type="Pfam" id="PF00085">
    <property type="entry name" value="Thioredoxin"/>
    <property type="match status" value="1"/>
</dbReference>